<gene>
    <name evidence="1" type="ORF">C943_02007</name>
</gene>
<dbReference type="InterPro" id="IPR019861">
    <property type="entry name" value="PorP/SprF_Bacteroidetes"/>
</dbReference>
<keyword evidence="2" id="KW-1185">Reference proteome</keyword>
<dbReference type="Proteomes" id="UP000010953">
    <property type="component" value="Unassembled WGS sequence"/>
</dbReference>
<dbReference type="eggNOG" id="COG4772">
    <property type="taxonomic scope" value="Bacteria"/>
</dbReference>
<dbReference type="AlphaFoldDB" id="M7Y3D8"/>
<evidence type="ECO:0000313" key="1">
    <source>
        <dbReference type="EMBL" id="EMS31736.1"/>
    </source>
</evidence>
<dbReference type="STRING" id="1239962.C943_02007"/>
<dbReference type="EMBL" id="AMZY02000018">
    <property type="protein sequence ID" value="EMS31736.1"/>
    <property type="molecule type" value="Genomic_DNA"/>
</dbReference>
<comment type="caution">
    <text evidence="1">The sequence shown here is derived from an EMBL/GenBank/DDBJ whole genome shotgun (WGS) entry which is preliminary data.</text>
</comment>
<organism evidence="1 2">
    <name type="scientific">Mariniradius saccharolyticus AK6</name>
    <dbReference type="NCBI Taxonomy" id="1239962"/>
    <lineage>
        <taxon>Bacteria</taxon>
        <taxon>Pseudomonadati</taxon>
        <taxon>Bacteroidota</taxon>
        <taxon>Cytophagia</taxon>
        <taxon>Cytophagales</taxon>
        <taxon>Cyclobacteriaceae</taxon>
        <taxon>Mariniradius</taxon>
    </lineage>
</organism>
<sequence>MIGSTKQFLVMMKRILLTILGIWLGFLAKAQDVQFSQFYAAPLFLNPAFTGNTELTRIGANYRNQWPGLDHSFNSYSAYMDHYMFDINSGIGLIFNGNRESKAKLSTNEVGLTYSYRLQLGFESFLRFGGQASFITRDAYFGDLVFGSQLDINRGVINPISGELLTDDYRHSFMDYNFGMLFHNEILWLGVAGHHLTQPNTSFIDGNISKLPMKLSGHGGIKIDLGEGFINNYFSNSRQERALFLAFNYKHQNPFNQLDIGTQFFIQPLVVGVWYRGFPVKYNLPNQEALIGLLGLTLESGLDIGYSFDFTTSKLGLSQSGGAHEVSIRYSFLFGDPNQRNRRSTIIPCFRF</sequence>
<dbReference type="NCBIfam" id="TIGR03519">
    <property type="entry name" value="T9SS_PorP_fam"/>
    <property type="match status" value="1"/>
</dbReference>
<protein>
    <recommendedName>
        <fullName evidence="3">Bacteroidetes-specific membrane protein</fullName>
    </recommendedName>
</protein>
<dbReference type="InParanoid" id="M7Y3D8"/>
<accession>M7Y3D8</accession>
<evidence type="ECO:0008006" key="3">
    <source>
        <dbReference type="Google" id="ProtNLM"/>
    </source>
</evidence>
<name>M7Y3D8_9BACT</name>
<evidence type="ECO:0000313" key="2">
    <source>
        <dbReference type="Proteomes" id="UP000010953"/>
    </source>
</evidence>
<proteinExistence type="predicted"/>
<dbReference type="Pfam" id="PF11751">
    <property type="entry name" value="PorP_SprF"/>
    <property type="match status" value="1"/>
</dbReference>
<reference evidence="1" key="1">
    <citation type="submission" date="2013-01" db="EMBL/GenBank/DDBJ databases">
        <title>Genome assembly of Mariniradius saccharolyticus AK6.</title>
        <authorList>
            <person name="Vaidya B."/>
            <person name="Khatri I."/>
            <person name="Tanuku N.R.S."/>
            <person name="Subramanian S."/>
            <person name="Pinnaka A."/>
        </authorList>
    </citation>
    <scope>NUCLEOTIDE SEQUENCE [LARGE SCALE GENOMIC DNA]</scope>
    <source>
        <strain evidence="1">AK6</strain>
    </source>
</reference>